<keyword evidence="6 10" id="KW-0482">Metalloprotease</keyword>
<name>G0R6M5_ICHMU</name>
<keyword evidence="7" id="KW-1015">Disulfide bond</keyword>
<dbReference type="STRING" id="857967.G0R6M5"/>
<gene>
    <name evidence="13" type="ORF">IMG5_206250</name>
</gene>
<evidence type="ECO:0000256" key="2">
    <source>
        <dbReference type="ARBA" id="ARBA00022670"/>
    </source>
</evidence>
<evidence type="ECO:0000256" key="9">
    <source>
        <dbReference type="PIRSR" id="PIRSR601577-1"/>
    </source>
</evidence>
<sequence>MYETYQNMEKQNYNQRILQTGIKAQPIRITTDYTIIKQAGSDITEQQKDYLINIIEASKLYFQRLLKVYPLIGNNIFPQGFSKNCFGAQIPQNDQTIGIPNSDLHIYIIFNNQADNQIANAIYCAVGDGGFTRPIFGRIQFNIYNLSKINNPIIFKRDLETTIHEIFHILGFSVYAMKYWIDPDTGKPYGTNYKDKLLKTKIYRGRQTSILISKNVAEVTRKYYNCPTAEGMQLENQDTTGFYSYHWENTVIHNEIMTGNEVSNSVLSVFTIALLKDTGFYPEVNENMANNILWGKGKGCDFLENACQSTIEYPEYSKQIDIEQCTFEYDGIGSSQMINQGDDCNIICHQYKCSPDASEISVIFPEINVSALCGKNEKNKKKDIDSSGEKAYGQITCPQNYERFCNQTYLCPNFCSSRGFCVNSQCICQAGFGGVDCSIKCSGVVDNEMCVEDSCPIGKFLNPDNTCKSDCPLGLFGMAEKREPCHNTCSKCTGPSANECTRCQFTTLLQQNRCVDKYICEYRWSDICQGNCKICQKNNQLLCISCLVGFFYYEDNCLICEKNSLGCLQQDNPNTCSQCDTNNGFRLTLDYKCTLCQSPCSLQKNAQNVLEIVKNVIILVAVNAMMVIIYIIRVKLVYIALIIILIVNPAIIINVLNV</sequence>
<dbReference type="InterPro" id="IPR009030">
    <property type="entry name" value="Growth_fac_rcpt_cys_sf"/>
</dbReference>
<dbReference type="Proteomes" id="UP000008983">
    <property type="component" value="Unassembled WGS sequence"/>
</dbReference>
<evidence type="ECO:0000256" key="5">
    <source>
        <dbReference type="ARBA" id="ARBA00022833"/>
    </source>
</evidence>
<feature type="active site" evidence="9">
    <location>
        <position position="165"/>
    </location>
</feature>
<dbReference type="PANTHER" id="PTHR10942:SF0">
    <property type="entry name" value="LEISHMANOLYSIN-LIKE PEPTIDASE"/>
    <property type="match status" value="1"/>
</dbReference>
<accession>G0R6M5</accession>
<evidence type="ECO:0000256" key="3">
    <source>
        <dbReference type="ARBA" id="ARBA00022723"/>
    </source>
</evidence>
<dbReference type="SUPFAM" id="SSF57184">
    <property type="entry name" value="Growth factor receptor domain"/>
    <property type="match status" value="1"/>
</dbReference>
<keyword evidence="11" id="KW-1133">Transmembrane helix</keyword>
<dbReference type="EC" id="3.4.24.36" evidence="13"/>
<dbReference type="CDD" id="cd00064">
    <property type="entry name" value="FU"/>
    <property type="match status" value="1"/>
</dbReference>
<dbReference type="Pfam" id="PF01457">
    <property type="entry name" value="Peptidase_M8"/>
    <property type="match status" value="1"/>
</dbReference>
<dbReference type="OMA" id="CPANCLV"/>
<dbReference type="InterPro" id="IPR000742">
    <property type="entry name" value="EGF"/>
</dbReference>
<dbReference type="GO" id="GO:0006508">
    <property type="term" value="P:proteolysis"/>
    <property type="evidence" value="ECO:0007669"/>
    <property type="project" value="UniProtKB-KW"/>
</dbReference>
<reference evidence="13 14" key="1">
    <citation type="submission" date="2011-07" db="EMBL/GenBank/DDBJ databases">
        <authorList>
            <person name="Coyne R."/>
            <person name="Brami D."/>
            <person name="Johnson J."/>
            <person name="Hostetler J."/>
            <person name="Hannick L."/>
            <person name="Clark T."/>
            <person name="Cassidy-Hanley D."/>
            <person name="Inman J."/>
        </authorList>
    </citation>
    <scope>NUCLEOTIDE SEQUENCE [LARGE SCALE GENOMIC DNA]</scope>
    <source>
        <strain evidence="13 14">G5</strain>
    </source>
</reference>
<keyword evidence="8" id="KW-0325">Glycoprotein</keyword>
<evidence type="ECO:0000256" key="8">
    <source>
        <dbReference type="ARBA" id="ARBA00023180"/>
    </source>
</evidence>
<proteinExistence type="inferred from homology"/>
<dbReference type="Pfam" id="PF18720">
    <property type="entry name" value="EGF_Tenascin"/>
    <property type="match status" value="1"/>
</dbReference>
<dbReference type="GO" id="GO:0004252">
    <property type="term" value="F:serine-type endopeptidase activity"/>
    <property type="evidence" value="ECO:0007669"/>
    <property type="project" value="UniProtKB-EC"/>
</dbReference>
<keyword evidence="14" id="KW-1185">Reference proteome</keyword>
<dbReference type="FunFam" id="3.90.132.10:FF:000001">
    <property type="entry name" value="leishmanolysin-like peptidase isoform X2"/>
    <property type="match status" value="1"/>
</dbReference>
<dbReference type="InterPro" id="IPR006212">
    <property type="entry name" value="Furin_repeat"/>
</dbReference>
<evidence type="ECO:0000256" key="1">
    <source>
        <dbReference type="ARBA" id="ARBA00005860"/>
    </source>
</evidence>
<feature type="transmembrane region" description="Helical" evidence="11">
    <location>
        <begin position="636"/>
        <end position="656"/>
    </location>
</feature>
<keyword evidence="3 10" id="KW-0479">Metal-binding</keyword>
<feature type="binding site" evidence="10">
    <location>
        <position position="168"/>
    </location>
    <ligand>
        <name>Zn(2+)</name>
        <dbReference type="ChEBI" id="CHEBI:29105"/>
        <note>catalytic</note>
    </ligand>
</feature>
<dbReference type="GO" id="GO:0004222">
    <property type="term" value="F:metalloendopeptidase activity"/>
    <property type="evidence" value="ECO:0007669"/>
    <property type="project" value="InterPro"/>
</dbReference>
<dbReference type="RefSeq" id="XP_004023761.1">
    <property type="nucleotide sequence ID" value="XM_004023712.1"/>
</dbReference>
<evidence type="ECO:0000259" key="12">
    <source>
        <dbReference type="PROSITE" id="PS00022"/>
    </source>
</evidence>
<dbReference type="PANTHER" id="PTHR10942">
    <property type="entry name" value="LEISHMANOLYSIN-LIKE PEPTIDASE"/>
    <property type="match status" value="1"/>
</dbReference>
<comment type="cofactor">
    <cofactor evidence="10">
        <name>Zn(2+)</name>
        <dbReference type="ChEBI" id="CHEBI:29105"/>
    </cofactor>
    <text evidence="10">Binds 1 zinc ion per subunit.</text>
</comment>
<dbReference type="EC" id="3.4.21.75" evidence="13"/>
<feature type="binding site" evidence="10">
    <location>
        <position position="246"/>
    </location>
    <ligand>
        <name>Zn(2+)</name>
        <dbReference type="ChEBI" id="CHEBI:29105"/>
        <note>catalytic</note>
    </ligand>
</feature>
<feature type="binding site" evidence="10">
    <location>
        <position position="164"/>
    </location>
    <ligand>
        <name>Zn(2+)</name>
        <dbReference type="ChEBI" id="CHEBI:29105"/>
        <note>catalytic</note>
    </ligand>
</feature>
<dbReference type="Gene3D" id="3.10.170.20">
    <property type="match status" value="1"/>
</dbReference>
<dbReference type="eggNOG" id="KOG2556">
    <property type="taxonomic scope" value="Eukaryota"/>
</dbReference>
<keyword evidence="13" id="KW-0560">Oxidoreductase</keyword>
<dbReference type="GO" id="GO:0046872">
    <property type="term" value="F:metal ion binding"/>
    <property type="evidence" value="ECO:0007669"/>
    <property type="project" value="UniProtKB-KW"/>
</dbReference>
<dbReference type="Gene3D" id="2.10.25.10">
    <property type="entry name" value="Laminin"/>
    <property type="match status" value="1"/>
</dbReference>
<feature type="domain" description="EGF-like" evidence="12">
    <location>
        <begin position="426"/>
        <end position="437"/>
    </location>
</feature>
<dbReference type="OrthoDB" id="238768at2759"/>
<dbReference type="InParanoid" id="G0R6M5"/>
<evidence type="ECO:0000256" key="6">
    <source>
        <dbReference type="ARBA" id="ARBA00023049"/>
    </source>
</evidence>
<evidence type="ECO:0000256" key="11">
    <source>
        <dbReference type="SAM" id="Phobius"/>
    </source>
</evidence>
<dbReference type="EC" id="1.13.12.6" evidence="13"/>
<evidence type="ECO:0000256" key="10">
    <source>
        <dbReference type="PIRSR" id="PIRSR601577-2"/>
    </source>
</evidence>
<dbReference type="GeneID" id="14902929"/>
<keyword evidence="5 10" id="KW-0862">Zinc</keyword>
<dbReference type="InterPro" id="IPR041161">
    <property type="entry name" value="EGF_Tenascin"/>
</dbReference>
<evidence type="ECO:0000313" key="14">
    <source>
        <dbReference type="Proteomes" id="UP000008983"/>
    </source>
</evidence>
<evidence type="ECO:0000313" key="13">
    <source>
        <dbReference type="EMBL" id="EGR26877.1"/>
    </source>
</evidence>
<feature type="transmembrane region" description="Helical" evidence="11">
    <location>
        <begin position="612"/>
        <end position="631"/>
    </location>
</feature>
<keyword evidence="11" id="KW-0472">Membrane</keyword>
<dbReference type="SUPFAM" id="SSF55486">
    <property type="entry name" value="Metalloproteases ('zincins'), catalytic domain"/>
    <property type="match status" value="1"/>
</dbReference>
<dbReference type="AlphaFoldDB" id="G0R6M5"/>
<dbReference type="PROSITE" id="PS00022">
    <property type="entry name" value="EGF_1"/>
    <property type="match status" value="1"/>
</dbReference>
<dbReference type="FunFam" id="2.10.25.10:FF:000001">
    <property type="entry name" value="Tenascin C"/>
    <property type="match status" value="1"/>
</dbReference>
<comment type="similarity">
    <text evidence="1">Belongs to the peptidase M8 family.</text>
</comment>
<dbReference type="Gene3D" id="3.90.132.10">
    <property type="entry name" value="Leishmanolysin , domain 2"/>
    <property type="match status" value="1"/>
</dbReference>
<organism evidence="13 14">
    <name type="scientific">Ichthyophthirius multifiliis</name>
    <name type="common">White spot disease agent</name>
    <name type="synonym">Ich</name>
    <dbReference type="NCBI Taxonomy" id="5932"/>
    <lineage>
        <taxon>Eukaryota</taxon>
        <taxon>Sar</taxon>
        <taxon>Alveolata</taxon>
        <taxon>Ciliophora</taxon>
        <taxon>Intramacronucleata</taxon>
        <taxon>Oligohymenophorea</taxon>
        <taxon>Hymenostomatida</taxon>
        <taxon>Ophryoglenina</taxon>
        <taxon>Ichthyophthirius</taxon>
    </lineage>
</organism>
<dbReference type="InterPro" id="IPR001577">
    <property type="entry name" value="Peptidase_M8"/>
</dbReference>
<evidence type="ECO:0000256" key="4">
    <source>
        <dbReference type="ARBA" id="ARBA00022801"/>
    </source>
</evidence>
<dbReference type="EMBL" id="GL984408">
    <property type="protein sequence ID" value="EGR26877.1"/>
    <property type="molecule type" value="Genomic_DNA"/>
</dbReference>
<evidence type="ECO:0000256" key="7">
    <source>
        <dbReference type="ARBA" id="ARBA00023157"/>
    </source>
</evidence>
<dbReference type="GO" id="GO:0016020">
    <property type="term" value="C:membrane"/>
    <property type="evidence" value="ECO:0007669"/>
    <property type="project" value="InterPro"/>
</dbReference>
<dbReference type="Gene3D" id="2.10.220.10">
    <property type="entry name" value="Hormone Receptor, Insulin-like Growth Factor Receptor 1, Chain A, domain 2"/>
    <property type="match status" value="1"/>
</dbReference>
<dbReference type="GO" id="GO:0007155">
    <property type="term" value="P:cell adhesion"/>
    <property type="evidence" value="ECO:0007669"/>
    <property type="project" value="InterPro"/>
</dbReference>
<keyword evidence="4 13" id="KW-0378">Hydrolase</keyword>
<dbReference type="GO" id="GO:0047712">
    <property type="term" value="F:Cypridina-luciferin 2-monooxygenase activity"/>
    <property type="evidence" value="ECO:0007669"/>
    <property type="project" value="UniProtKB-EC"/>
</dbReference>
<keyword evidence="11" id="KW-0812">Transmembrane</keyword>
<dbReference type="GO" id="GO:0005737">
    <property type="term" value="C:cytoplasm"/>
    <property type="evidence" value="ECO:0007669"/>
    <property type="project" value="TreeGrafter"/>
</dbReference>
<keyword evidence="2" id="KW-0645">Protease</keyword>
<protein>
    <submittedName>
        <fullName evidence="13">Leishmanolysin family protein, putative</fullName>
        <ecNumber evidence="13">1.13.12.6</ecNumber>
        <ecNumber evidence="13">3.4.21.75</ecNumber>
        <ecNumber evidence="13">3.4.24.36</ecNumber>
    </submittedName>
</protein>
<dbReference type="SMART" id="SM00261">
    <property type="entry name" value="FU"/>
    <property type="match status" value="3"/>
</dbReference>